<organism evidence="2 3">
    <name type="scientific">Falsochrobactrum shanghaiense</name>
    <dbReference type="NCBI Taxonomy" id="2201899"/>
    <lineage>
        <taxon>Bacteria</taxon>
        <taxon>Pseudomonadati</taxon>
        <taxon>Pseudomonadota</taxon>
        <taxon>Alphaproteobacteria</taxon>
        <taxon>Hyphomicrobiales</taxon>
        <taxon>Brucellaceae</taxon>
        <taxon>Falsochrobactrum</taxon>
    </lineage>
</organism>
<dbReference type="InterPro" id="IPR010598">
    <property type="entry name" value="C5-epim_C"/>
</dbReference>
<dbReference type="Pfam" id="PF06662">
    <property type="entry name" value="C5-epim_C"/>
    <property type="match status" value="1"/>
</dbReference>
<gene>
    <name evidence="2" type="ORF">DKP76_07760</name>
</gene>
<dbReference type="OrthoDB" id="8118682at2"/>
<name>A0A316J8Q8_9HYPH</name>
<dbReference type="Proteomes" id="UP000245865">
    <property type="component" value="Unassembled WGS sequence"/>
</dbReference>
<dbReference type="AlphaFoldDB" id="A0A316J8Q8"/>
<reference evidence="2 3" key="1">
    <citation type="submission" date="2018-05" db="EMBL/GenBank/DDBJ databases">
        <title>Comparative genomic sequence analysis between strain HN4 and CCM 8460T (Falsochrobactrum ovis) will provide more evidence to prove that HN4 is a new species of Falsochrobactrum.</title>
        <authorList>
            <person name="Lyu W."/>
            <person name="Sun L."/>
            <person name="Yao L."/>
        </authorList>
    </citation>
    <scope>NUCLEOTIDE SEQUENCE [LARGE SCALE GENOMIC DNA]</scope>
    <source>
        <strain evidence="2 3">HN4</strain>
    </source>
</reference>
<evidence type="ECO:0000313" key="2">
    <source>
        <dbReference type="EMBL" id="PWL17666.1"/>
    </source>
</evidence>
<proteinExistence type="predicted"/>
<evidence type="ECO:0000313" key="3">
    <source>
        <dbReference type="Proteomes" id="UP000245865"/>
    </source>
</evidence>
<dbReference type="EMBL" id="QGDB01000003">
    <property type="protein sequence ID" value="PWL17666.1"/>
    <property type="molecule type" value="Genomic_DNA"/>
</dbReference>
<keyword evidence="3" id="KW-1185">Reference proteome</keyword>
<dbReference type="RefSeq" id="WP_109705905.1">
    <property type="nucleotide sequence ID" value="NZ_QGDB01000003.1"/>
</dbReference>
<sequence>MWNLGIQSIIVSLAICIGMAGTATAGQFKQHKFAYDIEKVRLDGWETLPERAWEPTFDNKRLGLRLPFDWNEIYRNQHEQNFESLVFYNNSIALCNYAHKYPGSKDEAGRLFHELFERAMEYTDRDGDVYWVRMDFFFPRPKGVGLQPPWYSALTNSFVLSGLLRATDCFKKPEYYEAIKGLVAAFKTIHTFGNPPPKRWFSYIDENGYLWFDEYPLPDGQSSRVLNGDIFSLFALALYERKLGDKSVTPLINGNLTTLRENVQRFRRKDMINSYELRSLSHPDYSPTRTIRQQCQLFKLTGDIFFKNMASAFQKDITAAGVTGAASALWQCF</sequence>
<evidence type="ECO:0000259" key="1">
    <source>
        <dbReference type="Pfam" id="PF06662"/>
    </source>
</evidence>
<feature type="domain" description="D-glucuronyl C5-epimerase C-terminal" evidence="1">
    <location>
        <begin position="129"/>
        <end position="314"/>
    </location>
</feature>
<accession>A0A316J8Q8</accession>
<protein>
    <recommendedName>
        <fullName evidence="1">D-glucuronyl C5-epimerase C-terminal domain-containing protein</fullName>
    </recommendedName>
</protein>
<comment type="caution">
    <text evidence="2">The sequence shown here is derived from an EMBL/GenBank/DDBJ whole genome shotgun (WGS) entry which is preliminary data.</text>
</comment>